<gene>
    <name evidence="1" type="ORF">P153DRAFT_393786</name>
</gene>
<keyword evidence="2" id="KW-1185">Reference proteome</keyword>
<proteinExistence type="predicted"/>
<dbReference type="AlphaFoldDB" id="A0A6A6AMP9"/>
<dbReference type="OrthoDB" id="4460827at2759"/>
<dbReference type="RefSeq" id="XP_033527223.1">
    <property type="nucleotide sequence ID" value="XM_033671266.1"/>
</dbReference>
<evidence type="ECO:0000313" key="2">
    <source>
        <dbReference type="Proteomes" id="UP000799771"/>
    </source>
</evidence>
<evidence type="ECO:0000313" key="1">
    <source>
        <dbReference type="EMBL" id="KAF2132836.1"/>
    </source>
</evidence>
<accession>A0A6A6AMP9</accession>
<dbReference type="GeneID" id="54411698"/>
<reference evidence="1" key="1">
    <citation type="journal article" date="2020" name="Stud. Mycol.">
        <title>101 Dothideomycetes genomes: a test case for predicting lifestyles and emergence of pathogens.</title>
        <authorList>
            <person name="Haridas S."/>
            <person name="Albert R."/>
            <person name="Binder M."/>
            <person name="Bloem J."/>
            <person name="Labutti K."/>
            <person name="Salamov A."/>
            <person name="Andreopoulos B."/>
            <person name="Baker S."/>
            <person name="Barry K."/>
            <person name="Bills G."/>
            <person name="Bluhm B."/>
            <person name="Cannon C."/>
            <person name="Castanera R."/>
            <person name="Culley D."/>
            <person name="Daum C."/>
            <person name="Ezra D."/>
            <person name="Gonzalez J."/>
            <person name="Henrissat B."/>
            <person name="Kuo A."/>
            <person name="Liang C."/>
            <person name="Lipzen A."/>
            <person name="Lutzoni F."/>
            <person name="Magnuson J."/>
            <person name="Mondo S."/>
            <person name="Nolan M."/>
            <person name="Ohm R."/>
            <person name="Pangilinan J."/>
            <person name="Park H.-J."/>
            <person name="Ramirez L."/>
            <person name="Alfaro M."/>
            <person name="Sun H."/>
            <person name="Tritt A."/>
            <person name="Yoshinaga Y."/>
            <person name="Zwiers L.-H."/>
            <person name="Turgeon B."/>
            <person name="Goodwin S."/>
            <person name="Spatafora J."/>
            <person name="Crous P."/>
            <person name="Grigoriev I."/>
        </authorList>
    </citation>
    <scope>NUCLEOTIDE SEQUENCE</scope>
    <source>
        <strain evidence="1">CBS 119687</strain>
    </source>
</reference>
<dbReference type="Proteomes" id="UP000799771">
    <property type="component" value="Unassembled WGS sequence"/>
</dbReference>
<organism evidence="1 2">
    <name type="scientific">Dothidotthia symphoricarpi CBS 119687</name>
    <dbReference type="NCBI Taxonomy" id="1392245"/>
    <lineage>
        <taxon>Eukaryota</taxon>
        <taxon>Fungi</taxon>
        <taxon>Dikarya</taxon>
        <taxon>Ascomycota</taxon>
        <taxon>Pezizomycotina</taxon>
        <taxon>Dothideomycetes</taxon>
        <taxon>Pleosporomycetidae</taxon>
        <taxon>Pleosporales</taxon>
        <taxon>Dothidotthiaceae</taxon>
        <taxon>Dothidotthia</taxon>
    </lineage>
</organism>
<dbReference type="EMBL" id="ML977500">
    <property type="protein sequence ID" value="KAF2132836.1"/>
    <property type="molecule type" value="Genomic_DNA"/>
</dbReference>
<name>A0A6A6AMP9_9PLEO</name>
<protein>
    <submittedName>
        <fullName evidence="1">Uncharacterized protein</fullName>
    </submittedName>
</protein>
<sequence>MVFNVLEPALTRYISLREDLEGFLRDKYGQDHPNFDFEVEHDCDRWTFEAPEKVNDKDILRLIDELQAKGQPGQVAGY</sequence>